<accession>A0ABT7PMB1</accession>
<dbReference type="Proteomes" id="UP001239462">
    <property type="component" value="Unassembled WGS sequence"/>
</dbReference>
<comment type="caution">
    <text evidence="3">The sequence shown here is derived from an EMBL/GenBank/DDBJ whole genome shotgun (WGS) entry which is preliminary data.</text>
</comment>
<dbReference type="Pfam" id="PF14237">
    <property type="entry name" value="GYF_2"/>
    <property type="match status" value="1"/>
</dbReference>
<evidence type="ECO:0000256" key="1">
    <source>
        <dbReference type="SAM" id="MobiDB-lite"/>
    </source>
</evidence>
<dbReference type="RefSeq" id="WP_149499904.1">
    <property type="nucleotide sequence ID" value="NZ_CP141221.1"/>
</dbReference>
<organism evidence="3 4">
    <name type="scientific">Roseiconus lacunae</name>
    <dbReference type="NCBI Taxonomy" id="2605694"/>
    <lineage>
        <taxon>Bacteria</taxon>
        <taxon>Pseudomonadati</taxon>
        <taxon>Planctomycetota</taxon>
        <taxon>Planctomycetia</taxon>
        <taxon>Pirellulales</taxon>
        <taxon>Pirellulaceae</taxon>
        <taxon>Roseiconus</taxon>
    </lineage>
</organism>
<dbReference type="EMBL" id="JASZZN010000015">
    <property type="protein sequence ID" value="MDM4017654.1"/>
    <property type="molecule type" value="Genomic_DNA"/>
</dbReference>
<evidence type="ECO:0000313" key="4">
    <source>
        <dbReference type="Proteomes" id="UP001239462"/>
    </source>
</evidence>
<dbReference type="InterPro" id="IPR025640">
    <property type="entry name" value="GYF_2"/>
</dbReference>
<feature type="domain" description="GYF" evidence="2">
    <location>
        <begin position="15"/>
        <end position="56"/>
    </location>
</feature>
<sequence>MSVWFLQRFEGNVQSEVGPLQPKELLELVRKGDIKPETMLRKNDSAWFPAKEVGGLFEAAYRPVIVFYCPGCGKKIPKPPVSCRHCLRDVGANEAREVKTAVTSVAPTKPQPTPSAAADEGQRSVQNWLKKKVARKQK</sequence>
<evidence type="ECO:0000313" key="3">
    <source>
        <dbReference type="EMBL" id="MDM4017654.1"/>
    </source>
</evidence>
<evidence type="ECO:0000259" key="2">
    <source>
        <dbReference type="Pfam" id="PF14237"/>
    </source>
</evidence>
<feature type="region of interest" description="Disordered" evidence="1">
    <location>
        <begin position="101"/>
        <end position="124"/>
    </location>
</feature>
<gene>
    <name evidence="3" type="ORF">QTN89_19555</name>
</gene>
<reference evidence="3 4" key="1">
    <citation type="submission" date="2023-06" db="EMBL/GenBank/DDBJ databases">
        <title>Roseiconus lacunae JC819 isolated from Gulf of Mannar region, Tamil Nadu.</title>
        <authorList>
            <person name="Pk S."/>
            <person name="Ch S."/>
            <person name="Ch V.R."/>
        </authorList>
    </citation>
    <scope>NUCLEOTIDE SEQUENCE [LARGE SCALE GENOMIC DNA]</scope>
    <source>
        <strain evidence="3 4">JC819</strain>
    </source>
</reference>
<protein>
    <submittedName>
        <fullName evidence="3">GYF domain-containing protein</fullName>
    </submittedName>
</protein>
<keyword evidence="4" id="KW-1185">Reference proteome</keyword>
<proteinExistence type="predicted"/>
<name>A0ABT7PMB1_9BACT</name>